<proteinExistence type="predicted"/>
<organism evidence="2 3">
    <name type="scientific">Crepidotus variabilis</name>
    <dbReference type="NCBI Taxonomy" id="179855"/>
    <lineage>
        <taxon>Eukaryota</taxon>
        <taxon>Fungi</taxon>
        <taxon>Dikarya</taxon>
        <taxon>Basidiomycota</taxon>
        <taxon>Agaricomycotina</taxon>
        <taxon>Agaricomycetes</taxon>
        <taxon>Agaricomycetidae</taxon>
        <taxon>Agaricales</taxon>
        <taxon>Agaricineae</taxon>
        <taxon>Crepidotaceae</taxon>
        <taxon>Crepidotus</taxon>
    </lineage>
</organism>
<evidence type="ECO:0000256" key="1">
    <source>
        <dbReference type="SAM" id="Phobius"/>
    </source>
</evidence>
<keyword evidence="3" id="KW-1185">Reference proteome</keyword>
<reference evidence="2" key="1">
    <citation type="submission" date="2020-11" db="EMBL/GenBank/DDBJ databases">
        <authorList>
            <consortium name="DOE Joint Genome Institute"/>
            <person name="Ahrendt S."/>
            <person name="Riley R."/>
            <person name="Andreopoulos W."/>
            <person name="Labutti K."/>
            <person name="Pangilinan J."/>
            <person name="Ruiz-Duenas F.J."/>
            <person name="Barrasa J.M."/>
            <person name="Sanchez-Garcia M."/>
            <person name="Camarero S."/>
            <person name="Miyauchi S."/>
            <person name="Serrano A."/>
            <person name="Linde D."/>
            <person name="Babiker R."/>
            <person name="Drula E."/>
            <person name="Ayuso-Fernandez I."/>
            <person name="Pacheco R."/>
            <person name="Padilla G."/>
            <person name="Ferreira P."/>
            <person name="Barriuso J."/>
            <person name="Kellner H."/>
            <person name="Castanera R."/>
            <person name="Alfaro M."/>
            <person name="Ramirez L."/>
            <person name="Pisabarro A.G."/>
            <person name="Kuo A."/>
            <person name="Tritt A."/>
            <person name="Lipzen A."/>
            <person name="He G."/>
            <person name="Yan M."/>
            <person name="Ng V."/>
            <person name="Cullen D."/>
            <person name="Martin F."/>
            <person name="Rosso M.-N."/>
            <person name="Henrissat B."/>
            <person name="Hibbett D."/>
            <person name="Martinez A.T."/>
            <person name="Grigoriev I.V."/>
        </authorList>
    </citation>
    <scope>NUCLEOTIDE SEQUENCE</scope>
    <source>
        <strain evidence="2">CBS 506.95</strain>
    </source>
</reference>
<name>A0A9P6E7S1_9AGAR</name>
<evidence type="ECO:0000313" key="2">
    <source>
        <dbReference type="EMBL" id="KAF9524084.1"/>
    </source>
</evidence>
<protein>
    <submittedName>
        <fullName evidence="2">Uncharacterized protein</fullName>
    </submittedName>
</protein>
<dbReference type="AlphaFoldDB" id="A0A9P6E7S1"/>
<sequence>MNGADQPSQAPATTWAALRNSASHEYTPFSTRLVCSMLLTLIGGCFVGGLNVFWAI</sequence>
<accession>A0A9P6E7S1</accession>
<gene>
    <name evidence="2" type="ORF">CPB83DRAFT_861857</name>
</gene>
<dbReference type="Proteomes" id="UP000807306">
    <property type="component" value="Unassembled WGS sequence"/>
</dbReference>
<keyword evidence="1" id="KW-1133">Transmembrane helix</keyword>
<keyword evidence="1" id="KW-0472">Membrane</keyword>
<feature type="transmembrane region" description="Helical" evidence="1">
    <location>
        <begin position="33"/>
        <end position="54"/>
    </location>
</feature>
<evidence type="ECO:0000313" key="3">
    <source>
        <dbReference type="Proteomes" id="UP000807306"/>
    </source>
</evidence>
<comment type="caution">
    <text evidence="2">The sequence shown here is derived from an EMBL/GenBank/DDBJ whole genome shotgun (WGS) entry which is preliminary data.</text>
</comment>
<keyword evidence="1" id="KW-0812">Transmembrane</keyword>
<dbReference type="EMBL" id="MU157905">
    <property type="protein sequence ID" value="KAF9524084.1"/>
    <property type="molecule type" value="Genomic_DNA"/>
</dbReference>